<dbReference type="CDD" id="cd01131">
    <property type="entry name" value="PilT"/>
    <property type="match status" value="1"/>
</dbReference>
<evidence type="ECO:0000256" key="1">
    <source>
        <dbReference type="ARBA" id="ARBA00006611"/>
    </source>
</evidence>
<feature type="domain" description="Bacterial type II secretion system protein E" evidence="2">
    <location>
        <begin position="235"/>
        <end position="249"/>
    </location>
</feature>
<dbReference type="NCBIfam" id="TIGR01420">
    <property type="entry name" value="pilT_fam"/>
    <property type="match status" value="1"/>
</dbReference>
<dbReference type="Gene3D" id="3.30.450.90">
    <property type="match status" value="1"/>
</dbReference>
<dbReference type="Proteomes" id="UP000319143">
    <property type="component" value="Unassembled WGS sequence"/>
</dbReference>
<dbReference type="InterPro" id="IPR027417">
    <property type="entry name" value="P-loop_NTPase"/>
</dbReference>
<dbReference type="GO" id="GO:0005524">
    <property type="term" value="F:ATP binding"/>
    <property type="evidence" value="ECO:0007669"/>
    <property type="project" value="InterPro"/>
</dbReference>
<dbReference type="PROSITE" id="PS00662">
    <property type="entry name" value="T2SP_E"/>
    <property type="match status" value="1"/>
</dbReference>
<comment type="caution">
    <text evidence="3">The sequence shown here is derived from an EMBL/GenBank/DDBJ whole genome shotgun (WGS) entry which is preliminary data.</text>
</comment>
<dbReference type="InterPro" id="IPR001482">
    <property type="entry name" value="T2SS/T4SS_dom"/>
</dbReference>
<dbReference type="GO" id="GO:0016887">
    <property type="term" value="F:ATP hydrolysis activity"/>
    <property type="evidence" value="ECO:0007669"/>
    <property type="project" value="InterPro"/>
</dbReference>
<gene>
    <name evidence="3" type="primary">pilT_2</name>
    <name evidence="3" type="ORF">Poly41_45240</name>
</gene>
<sequence>MRGGQPFLFAKRLTFGDRLLERTVSIMNAQRPPTPLRPPREEIRVLLAFVTKSDASDLHLKVGLPPFIRIGGHLRQLDTPPLPSSEYIAEMMAELMPKSRLEEYKELGSADFAVLAESGDRFRVNAFRSDSQMHAALRRVQCKIPDFEKLRLPPIYERTIALTHDGLVLVSGVTGSGKSSTLAAMLDHINSHRSMHVITIEDPIEFRFVSRKSIISQREIGIDVPTYAHALRYVVRQDPDCILIGELRDKDTILAALQAAETGHLVLASMHCSDAEQSFSRILEFFPQAEHAFIRSSLANSLRAIMVQRLVPGAVEGERFPATEVLLNNSLVREKILHCKDDDIPAILNVCKDEGMRDFTLSLCELVNAGSISKEVAMEYAPHRESLLSLLKGIDTAGAGLVSRV</sequence>
<comment type="similarity">
    <text evidence="1">Belongs to the GSP E family.</text>
</comment>
<dbReference type="Pfam" id="PF00437">
    <property type="entry name" value="T2SSE"/>
    <property type="match status" value="1"/>
</dbReference>
<reference evidence="3 4" key="1">
    <citation type="submission" date="2019-02" db="EMBL/GenBank/DDBJ databases">
        <title>Deep-cultivation of Planctomycetes and their phenomic and genomic characterization uncovers novel biology.</title>
        <authorList>
            <person name="Wiegand S."/>
            <person name="Jogler M."/>
            <person name="Boedeker C."/>
            <person name="Pinto D."/>
            <person name="Vollmers J."/>
            <person name="Rivas-Marin E."/>
            <person name="Kohn T."/>
            <person name="Peeters S.H."/>
            <person name="Heuer A."/>
            <person name="Rast P."/>
            <person name="Oberbeckmann S."/>
            <person name="Bunk B."/>
            <person name="Jeske O."/>
            <person name="Meyerdierks A."/>
            <person name="Storesund J.E."/>
            <person name="Kallscheuer N."/>
            <person name="Luecker S."/>
            <person name="Lage O.M."/>
            <person name="Pohl T."/>
            <person name="Merkel B.J."/>
            <person name="Hornburger P."/>
            <person name="Mueller R.-W."/>
            <person name="Bruemmer F."/>
            <person name="Labrenz M."/>
            <person name="Spormann A.M."/>
            <person name="Op Den Camp H."/>
            <person name="Overmann J."/>
            <person name="Amann R."/>
            <person name="Jetten M.S.M."/>
            <person name="Mascher T."/>
            <person name="Medema M.H."/>
            <person name="Devos D.P."/>
            <person name="Kaster A.-K."/>
            <person name="Ovreas L."/>
            <person name="Rohde M."/>
            <person name="Galperin M.Y."/>
            <person name="Jogler C."/>
        </authorList>
    </citation>
    <scope>NUCLEOTIDE SEQUENCE [LARGE SCALE GENOMIC DNA]</scope>
    <source>
        <strain evidence="3 4">Poly41</strain>
    </source>
</reference>
<dbReference type="InterPro" id="IPR006321">
    <property type="entry name" value="PilT/PilU"/>
</dbReference>
<dbReference type="Gene3D" id="3.40.50.300">
    <property type="entry name" value="P-loop containing nucleotide triphosphate hydrolases"/>
    <property type="match status" value="1"/>
</dbReference>
<dbReference type="AlphaFoldDB" id="A0A5C6DEX7"/>
<proteinExistence type="inferred from homology"/>
<keyword evidence="4" id="KW-1185">Reference proteome</keyword>
<dbReference type="EMBL" id="SJPV01000008">
    <property type="protein sequence ID" value="TWU34377.1"/>
    <property type="molecule type" value="Genomic_DNA"/>
</dbReference>
<evidence type="ECO:0000313" key="3">
    <source>
        <dbReference type="EMBL" id="TWU34377.1"/>
    </source>
</evidence>
<name>A0A5C6DEX7_9BACT</name>
<organism evidence="3 4">
    <name type="scientific">Novipirellula artificiosorum</name>
    <dbReference type="NCBI Taxonomy" id="2528016"/>
    <lineage>
        <taxon>Bacteria</taxon>
        <taxon>Pseudomonadati</taxon>
        <taxon>Planctomycetota</taxon>
        <taxon>Planctomycetia</taxon>
        <taxon>Pirellulales</taxon>
        <taxon>Pirellulaceae</taxon>
        <taxon>Novipirellula</taxon>
    </lineage>
</organism>
<dbReference type="PANTHER" id="PTHR30486">
    <property type="entry name" value="TWITCHING MOTILITY PROTEIN PILT"/>
    <property type="match status" value="1"/>
</dbReference>
<evidence type="ECO:0000259" key="2">
    <source>
        <dbReference type="PROSITE" id="PS00662"/>
    </source>
</evidence>
<dbReference type="InterPro" id="IPR050921">
    <property type="entry name" value="T4SS_GSP_E_ATPase"/>
</dbReference>
<evidence type="ECO:0000313" key="4">
    <source>
        <dbReference type="Proteomes" id="UP000319143"/>
    </source>
</evidence>
<dbReference type="SUPFAM" id="SSF52540">
    <property type="entry name" value="P-loop containing nucleoside triphosphate hydrolases"/>
    <property type="match status" value="1"/>
</dbReference>
<protein>
    <submittedName>
        <fullName evidence="3">Twitching mobility protein</fullName>
    </submittedName>
</protein>
<accession>A0A5C6DEX7</accession>